<dbReference type="GO" id="GO:0005886">
    <property type="term" value="C:plasma membrane"/>
    <property type="evidence" value="ECO:0007669"/>
    <property type="project" value="UniProtKB-SubCell"/>
</dbReference>
<evidence type="ECO:0000256" key="3">
    <source>
        <dbReference type="ARBA" id="ARBA00022692"/>
    </source>
</evidence>
<gene>
    <name evidence="8" type="ORF">GCM10010979_07900</name>
</gene>
<dbReference type="PANTHER" id="PTHR23427">
    <property type="entry name" value="SURFEIT LOCUS PROTEIN"/>
    <property type="match status" value="1"/>
</dbReference>
<feature type="region of interest" description="Disordered" evidence="7">
    <location>
        <begin position="248"/>
        <end position="280"/>
    </location>
</feature>
<dbReference type="RefSeq" id="WP_188509385.1">
    <property type="nucleotide sequence ID" value="NZ_BMGB01000001.1"/>
</dbReference>
<keyword evidence="6" id="KW-1003">Cell membrane</keyword>
<keyword evidence="4 6" id="KW-1133">Transmembrane helix</keyword>
<evidence type="ECO:0000256" key="7">
    <source>
        <dbReference type="SAM" id="MobiDB-lite"/>
    </source>
</evidence>
<evidence type="ECO:0000313" key="9">
    <source>
        <dbReference type="Proteomes" id="UP000606922"/>
    </source>
</evidence>
<evidence type="ECO:0000256" key="1">
    <source>
        <dbReference type="ARBA" id="ARBA00004370"/>
    </source>
</evidence>
<name>A0A916WGQ4_9MICO</name>
<evidence type="ECO:0000256" key="6">
    <source>
        <dbReference type="RuleBase" id="RU363076"/>
    </source>
</evidence>
<dbReference type="CDD" id="cd06662">
    <property type="entry name" value="SURF1"/>
    <property type="match status" value="1"/>
</dbReference>
<evidence type="ECO:0000256" key="2">
    <source>
        <dbReference type="ARBA" id="ARBA00007165"/>
    </source>
</evidence>
<accession>A0A916WGQ4</accession>
<dbReference type="PROSITE" id="PS50895">
    <property type="entry name" value="SURF1"/>
    <property type="match status" value="1"/>
</dbReference>
<feature type="transmembrane region" description="Helical" evidence="6">
    <location>
        <begin position="217"/>
        <end position="236"/>
    </location>
</feature>
<sequence length="280" mass="30983">MKNWGFAFTWHWARYLALAVVFALVCVGLCLWQLDRRDTALEELARIDNNYSADPVPLAEAVPELDSFDLSDKWTPVTITGTYLSDDELLVRNRPYNSGPGFEVLTPLLLADGSVFIVDRGGLPTGQKQDAPDVIPAAPSGEVTVTARLKPGEPTLPGRSAPAGQIATIQLDEIAAMLDRPVYTGAYGLMATEDPAPADRPLASTKPARDEGPHLSYAFQWLVFALFGFFGLGYGLRQEYRRINENDPEEMERAEARRVKDAARTRTDAEIEDELIDSRR</sequence>
<dbReference type="InterPro" id="IPR002994">
    <property type="entry name" value="Surf1/Shy1"/>
</dbReference>
<evidence type="ECO:0000313" key="8">
    <source>
        <dbReference type="EMBL" id="GGA95908.1"/>
    </source>
</evidence>
<dbReference type="AlphaFoldDB" id="A0A916WGQ4"/>
<reference evidence="8" key="2">
    <citation type="submission" date="2020-09" db="EMBL/GenBank/DDBJ databases">
        <authorList>
            <person name="Sun Q."/>
            <person name="Zhou Y."/>
        </authorList>
    </citation>
    <scope>NUCLEOTIDE SEQUENCE</scope>
    <source>
        <strain evidence="8">CGMCC 1.12813</strain>
    </source>
</reference>
<dbReference type="EMBL" id="BMGB01000001">
    <property type="protein sequence ID" value="GGA95908.1"/>
    <property type="molecule type" value="Genomic_DNA"/>
</dbReference>
<keyword evidence="3 6" id="KW-0812">Transmembrane</keyword>
<keyword evidence="9" id="KW-1185">Reference proteome</keyword>
<comment type="subcellular location">
    <subcellularLocation>
        <location evidence="6">Cell membrane</location>
        <topology evidence="6">Multi-pass membrane protein</topology>
    </subcellularLocation>
    <subcellularLocation>
        <location evidence="1">Membrane</location>
    </subcellularLocation>
</comment>
<comment type="similarity">
    <text evidence="2 6">Belongs to the SURF1 family.</text>
</comment>
<dbReference type="Proteomes" id="UP000606922">
    <property type="component" value="Unassembled WGS sequence"/>
</dbReference>
<proteinExistence type="inferred from homology"/>
<protein>
    <recommendedName>
        <fullName evidence="6">SURF1-like protein</fullName>
    </recommendedName>
</protein>
<keyword evidence="5 6" id="KW-0472">Membrane</keyword>
<evidence type="ECO:0000256" key="4">
    <source>
        <dbReference type="ARBA" id="ARBA00022989"/>
    </source>
</evidence>
<feature type="transmembrane region" description="Helical" evidence="6">
    <location>
        <begin position="12"/>
        <end position="34"/>
    </location>
</feature>
<reference evidence="8" key="1">
    <citation type="journal article" date="2014" name="Int. J. Syst. Evol. Microbiol.">
        <title>Complete genome sequence of Corynebacterium casei LMG S-19264T (=DSM 44701T), isolated from a smear-ripened cheese.</title>
        <authorList>
            <consortium name="US DOE Joint Genome Institute (JGI-PGF)"/>
            <person name="Walter F."/>
            <person name="Albersmeier A."/>
            <person name="Kalinowski J."/>
            <person name="Ruckert C."/>
        </authorList>
    </citation>
    <scope>NUCLEOTIDE SEQUENCE</scope>
    <source>
        <strain evidence="8">CGMCC 1.12813</strain>
    </source>
</reference>
<comment type="caution">
    <text evidence="8">The sequence shown here is derived from an EMBL/GenBank/DDBJ whole genome shotgun (WGS) entry which is preliminary data.</text>
</comment>
<feature type="compositionally biased region" description="Acidic residues" evidence="7">
    <location>
        <begin position="270"/>
        <end position="280"/>
    </location>
</feature>
<evidence type="ECO:0000256" key="5">
    <source>
        <dbReference type="ARBA" id="ARBA00023136"/>
    </source>
</evidence>
<dbReference type="Pfam" id="PF02104">
    <property type="entry name" value="SURF1"/>
    <property type="match status" value="1"/>
</dbReference>
<feature type="compositionally biased region" description="Basic and acidic residues" evidence="7">
    <location>
        <begin position="248"/>
        <end position="269"/>
    </location>
</feature>
<dbReference type="PANTHER" id="PTHR23427:SF2">
    <property type="entry name" value="SURFEIT LOCUS PROTEIN 1"/>
    <property type="match status" value="1"/>
</dbReference>
<dbReference type="InterPro" id="IPR045214">
    <property type="entry name" value="Surf1/Surf4"/>
</dbReference>
<organism evidence="8 9">
    <name type="scientific">Conyzicola nivalis</name>
    <dbReference type="NCBI Taxonomy" id="1477021"/>
    <lineage>
        <taxon>Bacteria</taxon>
        <taxon>Bacillati</taxon>
        <taxon>Actinomycetota</taxon>
        <taxon>Actinomycetes</taxon>
        <taxon>Micrococcales</taxon>
        <taxon>Microbacteriaceae</taxon>
        <taxon>Conyzicola</taxon>
    </lineage>
</organism>